<comment type="cofactor">
    <cofactor evidence="1">
        <name>Mg(2+)</name>
        <dbReference type="ChEBI" id="CHEBI:18420"/>
    </cofactor>
</comment>
<name>A0A9D1L7F4_9FIRM</name>
<reference evidence="7" key="1">
    <citation type="submission" date="2020-10" db="EMBL/GenBank/DDBJ databases">
        <authorList>
            <person name="Gilroy R."/>
        </authorList>
    </citation>
    <scope>NUCLEOTIDE SEQUENCE</scope>
    <source>
        <strain evidence="7">11300</strain>
    </source>
</reference>
<dbReference type="PRINTS" id="PR00509">
    <property type="entry name" value="PGMPMM"/>
</dbReference>
<dbReference type="Pfam" id="PF02878">
    <property type="entry name" value="PGM_PMM_I"/>
    <property type="match status" value="1"/>
</dbReference>
<keyword evidence="3" id="KW-0597">Phosphoprotein</keyword>
<protein>
    <submittedName>
        <fullName evidence="7">Phosphomannomutase/phosphoglucomutase</fullName>
    </submittedName>
</protein>
<dbReference type="FunFam" id="3.40.120.10:FF:000010">
    <property type="entry name" value="phosphomannomutase/phosphoglucomutase isoform X1"/>
    <property type="match status" value="1"/>
</dbReference>
<dbReference type="PANTHER" id="PTHR42946:SF1">
    <property type="entry name" value="PHOSPHOGLUCOMUTASE (ALPHA-D-GLUCOSE-1,6-BISPHOSPHATE-DEPENDENT)"/>
    <property type="match status" value="1"/>
</dbReference>
<dbReference type="InterPro" id="IPR005841">
    <property type="entry name" value="Alpha-D-phosphohexomutase_SF"/>
</dbReference>
<evidence type="ECO:0000259" key="5">
    <source>
        <dbReference type="Pfam" id="PF02879"/>
    </source>
</evidence>
<evidence type="ECO:0000256" key="2">
    <source>
        <dbReference type="ARBA" id="ARBA00010231"/>
    </source>
</evidence>
<dbReference type="Pfam" id="PF02880">
    <property type="entry name" value="PGM_PMM_III"/>
    <property type="match status" value="1"/>
</dbReference>
<evidence type="ECO:0000259" key="4">
    <source>
        <dbReference type="Pfam" id="PF02878"/>
    </source>
</evidence>
<dbReference type="InterPro" id="IPR016055">
    <property type="entry name" value="A-D-PHexomutase_a/b/a-I/II/III"/>
</dbReference>
<evidence type="ECO:0000256" key="1">
    <source>
        <dbReference type="ARBA" id="ARBA00001946"/>
    </source>
</evidence>
<dbReference type="CDD" id="cd03089">
    <property type="entry name" value="PMM_PGM"/>
    <property type="match status" value="1"/>
</dbReference>
<organism evidence="7 8">
    <name type="scientific">Candidatus Fimisoma avicola</name>
    <dbReference type="NCBI Taxonomy" id="2840826"/>
    <lineage>
        <taxon>Bacteria</taxon>
        <taxon>Bacillati</taxon>
        <taxon>Bacillota</taxon>
        <taxon>Clostridia</taxon>
        <taxon>Eubacteriales</taxon>
        <taxon>Candidatus Fimisoma</taxon>
    </lineage>
</organism>
<dbReference type="PANTHER" id="PTHR42946">
    <property type="entry name" value="PHOSPHOHEXOSE MUTASE"/>
    <property type="match status" value="1"/>
</dbReference>
<dbReference type="InterPro" id="IPR005844">
    <property type="entry name" value="A-D-PHexomutase_a/b/a-I"/>
</dbReference>
<evidence type="ECO:0000256" key="3">
    <source>
        <dbReference type="ARBA" id="ARBA00022553"/>
    </source>
</evidence>
<reference evidence="7" key="2">
    <citation type="journal article" date="2021" name="PeerJ">
        <title>Extensive microbial diversity within the chicken gut microbiome revealed by metagenomics and culture.</title>
        <authorList>
            <person name="Gilroy R."/>
            <person name="Ravi A."/>
            <person name="Getino M."/>
            <person name="Pursley I."/>
            <person name="Horton D.L."/>
            <person name="Alikhan N.F."/>
            <person name="Baker D."/>
            <person name="Gharbi K."/>
            <person name="Hall N."/>
            <person name="Watson M."/>
            <person name="Adriaenssens E.M."/>
            <person name="Foster-Nyarko E."/>
            <person name="Jarju S."/>
            <person name="Secka A."/>
            <person name="Antonio M."/>
            <person name="Oren A."/>
            <person name="Chaudhuri R.R."/>
            <person name="La Ragione R."/>
            <person name="Hildebrand F."/>
            <person name="Pallen M.J."/>
        </authorList>
    </citation>
    <scope>NUCLEOTIDE SEQUENCE</scope>
    <source>
        <strain evidence="7">11300</strain>
    </source>
</reference>
<dbReference type="InterPro" id="IPR050060">
    <property type="entry name" value="Phosphoglucosamine_mutase"/>
</dbReference>
<dbReference type="GO" id="GO:0005975">
    <property type="term" value="P:carbohydrate metabolic process"/>
    <property type="evidence" value="ECO:0007669"/>
    <property type="project" value="InterPro"/>
</dbReference>
<gene>
    <name evidence="7" type="ORF">IAD16_05445</name>
</gene>
<dbReference type="InterPro" id="IPR005846">
    <property type="entry name" value="A-D-PHexomutase_a/b/a-III"/>
</dbReference>
<dbReference type="Proteomes" id="UP000824091">
    <property type="component" value="Unassembled WGS sequence"/>
</dbReference>
<dbReference type="AlphaFoldDB" id="A0A9D1L7F4"/>
<dbReference type="SUPFAM" id="SSF53738">
    <property type="entry name" value="Phosphoglucomutase, first 3 domains"/>
    <property type="match status" value="3"/>
</dbReference>
<feature type="domain" description="Alpha-D-phosphohexomutase alpha/beta/alpha" evidence="6">
    <location>
        <begin position="290"/>
        <end position="390"/>
    </location>
</feature>
<dbReference type="Pfam" id="PF02879">
    <property type="entry name" value="PGM_PMM_II"/>
    <property type="match status" value="1"/>
</dbReference>
<dbReference type="GO" id="GO:0004615">
    <property type="term" value="F:phosphomannomutase activity"/>
    <property type="evidence" value="ECO:0007669"/>
    <property type="project" value="TreeGrafter"/>
</dbReference>
<dbReference type="Gene3D" id="3.40.120.10">
    <property type="entry name" value="Alpha-D-Glucose-1,6-Bisphosphate, subunit A, domain 3"/>
    <property type="match status" value="3"/>
</dbReference>
<sequence length="544" mass="59278">MSVDYKSLQNGSDIRGVALATEGSPVTLGEEETKRLTAAFGKWLSEKTGKPVSRLTIAVGHDSRITAEKLKTAVCQSLSASGVLVYDCGLSSTPAMFMSTIFEDFKCDGAVMITASHLPYNRNGFKYFSKNGGLNKEDIAKIIKTAEGYGHDMPCRGSRPCSKPGSVVKKDLLSTYSAHMRKMIIKQVAGGADRQRPLAGLKIVVDAGNGAGGFYARDILAPLGADISGSRFLEPDGMFPGHEPNPENKEAMESIRQAVIQNKADLGLIFDTDVDRSSAVDQNGREISRNAIVAMAAALIAKEHPGTTVVTDSITSDQLTEYLEQCLGLKHLRYKRGYRNVINKAMELNEHGIDSQLAIETSGHAAYKENYFLDDGAYLATKIVIKLAQMRNAVLAAAGREPSVSGGASESAGQKAPGIDVLLSSLREPAESMEYRFSIEREDFSAYADKVLEYLRQWVLSEEGRKVCASLAQPNYEGVRINFRLPDRDGSHQDADGDRRLEGWCLLRKSLHDPKMPLNIEVTSGSCRQILDIVRQALAGFDLK</sequence>
<feature type="domain" description="Alpha-D-phosphohexomutase alpha/beta/alpha" evidence="4">
    <location>
        <begin position="9"/>
        <end position="144"/>
    </location>
</feature>
<evidence type="ECO:0000313" key="8">
    <source>
        <dbReference type="Proteomes" id="UP000824091"/>
    </source>
</evidence>
<feature type="domain" description="Alpha-D-phosphohexomutase alpha/beta/alpha" evidence="5">
    <location>
        <begin position="199"/>
        <end position="284"/>
    </location>
</feature>
<evidence type="ECO:0000313" key="7">
    <source>
        <dbReference type="EMBL" id="HIU27804.1"/>
    </source>
</evidence>
<proteinExistence type="inferred from homology"/>
<dbReference type="EMBL" id="DVMO01000081">
    <property type="protein sequence ID" value="HIU27804.1"/>
    <property type="molecule type" value="Genomic_DNA"/>
</dbReference>
<comment type="similarity">
    <text evidence="2">Belongs to the phosphohexose mutase family.</text>
</comment>
<accession>A0A9D1L7F4</accession>
<dbReference type="InterPro" id="IPR005845">
    <property type="entry name" value="A-D-PHexomutase_a/b/a-II"/>
</dbReference>
<evidence type="ECO:0000259" key="6">
    <source>
        <dbReference type="Pfam" id="PF02880"/>
    </source>
</evidence>
<comment type="caution">
    <text evidence="7">The sequence shown here is derived from an EMBL/GenBank/DDBJ whole genome shotgun (WGS) entry which is preliminary data.</text>
</comment>